<keyword evidence="3" id="KW-1185">Reference proteome</keyword>
<dbReference type="eggNOG" id="KOG2428">
    <property type="taxonomic scope" value="Eukaryota"/>
</dbReference>
<feature type="compositionally biased region" description="Basic and acidic residues" evidence="1">
    <location>
        <begin position="196"/>
        <end position="208"/>
    </location>
</feature>
<feature type="compositionally biased region" description="Basic and acidic residues" evidence="1">
    <location>
        <begin position="1"/>
        <end position="15"/>
    </location>
</feature>
<accession>A0A0E0MP03</accession>
<feature type="compositionally biased region" description="Basic and acidic residues" evidence="1">
    <location>
        <begin position="253"/>
        <end position="271"/>
    </location>
</feature>
<evidence type="ECO:0000313" key="2">
    <source>
        <dbReference type="EnsemblPlants" id="OPUNC12G15340.1"/>
    </source>
</evidence>
<proteinExistence type="predicted"/>
<dbReference type="GO" id="GO:0032968">
    <property type="term" value="P:positive regulation of transcription elongation by RNA polymerase II"/>
    <property type="evidence" value="ECO:0007669"/>
    <property type="project" value="TreeGrafter"/>
</dbReference>
<feature type="compositionally biased region" description="Basic and acidic residues" evidence="1">
    <location>
        <begin position="65"/>
        <end position="74"/>
    </location>
</feature>
<evidence type="ECO:0008006" key="4">
    <source>
        <dbReference type="Google" id="ProtNLM"/>
    </source>
</evidence>
<dbReference type="HOGENOM" id="CLU_015103_1_0_1"/>
<protein>
    <recommendedName>
        <fullName evidence="4">Leo1-like protein</fullName>
    </recommendedName>
</protein>
<dbReference type="GO" id="GO:0006368">
    <property type="term" value="P:transcription elongation by RNA polymerase II"/>
    <property type="evidence" value="ECO:0007669"/>
    <property type="project" value="InterPro"/>
</dbReference>
<reference evidence="2" key="2">
    <citation type="submission" date="2018-05" db="EMBL/GenBank/DDBJ databases">
        <title>OpunRS2 (Oryza punctata Reference Sequence Version 2).</title>
        <authorList>
            <person name="Zhang J."/>
            <person name="Kudrna D."/>
            <person name="Lee S."/>
            <person name="Talag J."/>
            <person name="Welchert J."/>
            <person name="Wing R.A."/>
        </authorList>
    </citation>
    <scope>NUCLEOTIDE SEQUENCE [LARGE SCALE GENOMIC DNA]</scope>
</reference>
<name>A0A0E0MP03_ORYPU</name>
<evidence type="ECO:0000313" key="3">
    <source>
        <dbReference type="Proteomes" id="UP000026962"/>
    </source>
</evidence>
<dbReference type="Pfam" id="PF04004">
    <property type="entry name" value="Leo1"/>
    <property type="match status" value="1"/>
</dbReference>
<dbReference type="GO" id="GO:1990269">
    <property type="term" value="F:RNA polymerase II C-terminal domain phosphoserine binding"/>
    <property type="evidence" value="ECO:0007669"/>
    <property type="project" value="TreeGrafter"/>
</dbReference>
<evidence type="ECO:0000256" key="1">
    <source>
        <dbReference type="SAM" id="MobiDB-lite"/>
    </source>
</evidence>
<dbReference type="InterPro" id="IPR007149">
    <property type="entry name" value="Leo1"/>
</dbReference>
<feature type="compositionally biased region" description="Acidic residues" evidence="1">
    <location>
        <begin position="26"/>
        <end position="44"/>
    </location>
</feature>
<dbReference type="OMA" id="RSDRSMH"/>
<dbReference type="Gramene" id="OPUNC12G15340.1">
    <property type="protein sequence ID" value="OPUNC12G15340.1"/>
    <property type="gene ID" value="OPUNC12G15340"/>
</dbReference>
<feature type="compositionally biased region" description="Basic and acidic residues" evidence="1">
    <location>
        <begin position="105"/>
        <end position="132"/>
    </location>
</feature>
<feature type="compositionally biased region" description="Acidic residues" evidence="1">
    <location>
        <begin position="544"/>
        <end position="568"/>
    </location>
</feature>
<feature type="region of interest" description="Disordered" evidence="1">
    <location>
        <begin position="1"/>
        <end position="287"/>
    </location>
</feature>
<dbReference type="PANTHER" id="PTHR23146">
    <property type="entry name" value="LEO1 PROTEIN"/>
    <property type="match status" value="1"/>
</dbReference>
<dbReference type="Proteomes" id="UP000026962">
    <property type="component" value="Chromosome 12"/>
</dbReference>
<dbReference type="GO" id="GO:0016593">
    <property type="term" value="C:Cdc73/Paf1 complex"/>
    <property type="evidence" value="ECO:0007669"/>
    <property type="project" value="InterPro"/>
</dbReference>
<feature type="compositionally biased region" description="Basic and acidic residues" evidence="1">
    <location>
        <begin position="438"/>
        <end position="462"/>
    </location>
</feature>
<feature type="compositionally biased region" description="Acidic residues" evidence="1">
    <location>
        <begin position="521"/>
        <end position="533"/>
    </location>
</feature>
<feature type="compositionally biased region" description="Basic and acidic residues" evidence="1">
    <location>
        <begin position="217"/>
        <end position="245"/>
    </location>
</feature>
<feature type="region of interest" description="Disordered" evidence="1">
    <location>
        <begin position="488"/>
        <end position="615"/>
    </location>
</feature>
<reference evidence="2" key="1">
    <citation type="submission" date="2015-04" db="UniProtKB">
        <authorList>
            <consortium name="EnsemblPlants"/>
        </authorList>
    </citation>
    <scope>IDENTIFICATION</scope>
</reference>
<organism evidence="2">
    <name type="scientific">Oryza punctata</name>
    <name type="common">Red rice</name>
    <dbReference type="NCBI Taxonomy" id="4537"/>
    <lineage>
        <taxon>Eukaryota</taxon>
        <taxon>Viridiplantae</taxon>
        <taxon>Streptophyta</taxon>
        <taxon>Embryophyta</taxon>
        <taxon>Tracheophyta</taxon>
        <taxon>Spermatophyta</taxon>
        <taxon>Magnoliopsida</taxon>
        <taxon>Liliopsida</taxon>
        <taxon>Poales</taxon>
        <taxon>Poaceae</taxon>
        <taxon>BOP clade</taxon>
        <taxon>Oryzoideae</taxon>
        <taxon>Oryzeae</taxon>
        <taxon>Oryzinae</taxon>
        <taxon>Oryza</taxon>
    </lineage>
</organism>
<feature type="compositionally biased region" description="Acidic residues" evidence="1">
    <location>
        <begin position="75"/>
        <end position="104"/>
    </location>
</feature>
<dbReference type="PANTHER" id="PTHR23146:SF0">
    <property type="entry name" value="RNA POLYMERASE-ASSOCIATED PROTEIN LEO1"/>
    <property type="match status" value="1"/>
</dbReference>
<dbReference type="AlphaFoldDB" id="A0A0E0MP03"/>
<sequence length="615" mass="70424">MAGGDRERDVEEETRNQMMQNLFGDQSEDEEEEDDDDVEVVDEDDHPHPHQQQLRHQVVDDDDADARSGHHSEEVEGEADNGGEGEAEGEGESEGQVGMEEESEAEAHRADLDQGESDGEKVQSSPERELSDRMMQNDAAGMDSEDEGYQQRPVASRRRGVVASESEGSEDDYYAGQAHEDEEPRQTRKAPSSPVEEERDHEVVRDVFGESDEDEPAPYRDQQEIDEDSHRSPMEDEGHYEKDLQPDDVVADEDMRYESDENRELKPKEKPVGPPLNLVVPLKQPPAQPDRMNVIKVSNIMGIDPKPFDPKTYVEEDVFVTDESGTKKRIRLEDNIVRWRTVKNANGTTSCESNARIVKWKDGTMQLLIGNEVLDISVHEAHHDQSHLFLRNGKGVLQSQGRLLRKMRFMPSSLSSKSHRLLTALVDSQNKKTVKMQKWIESKDPERVKQEKERDEEPDHQYGSRRMPARSRFEDELEAEALAERRIVSAKKSSMGRNIPRKPSFPARPPRRQANEYSESEREESEYETEGEDIEHSPTQGREDELDEEDEYEEDVEEEVAMSDEEIEEPKRRRESGGASASQRRKEIDSDDDSPPRKQQAVHRRKAVVFDSDDE</sequence>
<dbReference type="EnsemblPlants" id="OPUNC12G15340.1">
    <property type="protein sequence ID" value="OPUNC12G15340.1"/>
    <property type="gene ID" value="OPUNC12G15340"/>
</dbReference>
<feature type="region of interest" description="Disordered" evidence="1">
    <location>
        <begin position="433"/>
        <end position="473"/>
    </location>
</feature>
<dbReference type="STRING" id="4537.A0A0E0MP03"/>